<dbReference type="GO" id="GO:0016853">
    <property type="term" value="F:isomerase activity"/>
    <property type="evidence" value="ECO:0007669"/>
    <property type="project" value="UniProtKB-KW"/>
</dbReference>
<reference evidence="3" key="1">
    <citation type="submission" date="2017-06" db="EMBL/GenBank/DDBJ databases">
        <authorList>
            <person name="Varghese N."/>
            <person name="Submissions S."/>
        </authorList>
    </citation>
    <scope>NUCLEOTIDE SEQUENCE [LARGE SCALE GENOMIC DNA]</scope>
    <source>
        <strain evidence="3">DSM 27993</strain>
    </source>
</reference>
<dbReference type="EMBL" id="FZNX01000006">
    <property type="protein sequence ID" value="SNR80360.1"/>
    <property type="molecule type" value="Genomic_DNA"/>
</dbReference>
<keyword evidence="3" id="KW-1185">Reference proteome</keyword>
<keyword evidence="2" id="KW-0413">Isomerase</keyword>
<name>A0A238ZAP0_9FLAO</name>
<evidence type="ECO:0000259" key="1">
    <source>
        <dbReference type="PROSITE" id="PS51352"/>
    </source>
</evidence>
<proteinExistence type="predicted"/>
<dbReference type="Gene3D" id="3.40.30.10">
    <property type="entry name" value="Glutaredoxin"/>
    <property type="match status" value="1"/>
</dbReference>
<dbReference type="SUPFAM" id="SSF52833">
    <property type="entry name" value="Thioredoxin-like"/>
    <property type="match status" value="1"/>
</dbReference>
<protein>
    <submittedName>
        <fullName evidence="2">Thiol-disulfide isomerase or thioredoxin</fullName>
    </submittedName>
</protein>
<dbReference type="AlphaFoldDB" id="A0A238ZAP0"/>
<sequence>MFKYASIIIILSFLISCKPETKKEVIDNLPSKVTVASFKEFEQILNSADDKTYVINFWATWCAPCIKELPYFEEITNKYPTEKVEVILVSLDFPDKLESKLIPFINKKKLVSKVILLDAPNENEWIPKINESWSGAIPATIIFNKNKQSFYEQSFTRDELLKELEKFIKT</sequence>
<gene>
    <name evidence="2" type="ORF">SAMN04488111_3188</name>
</gene>
<dbReference type="InterPro" id="IPR013766">
    <property type="entry name" value="Thioredoxin_domain"/>
</dbReference>
<evidence type="ECO:0000313" key="2">
    <source>
        <dbReference type="EMBL" id="SNR80360.1"/>
    </source>
</evidence>
<dbReference type="Proteomes" id="UP000198412">
    <property type="component" value="Unassembled WGS sequence"/>
</dbReference>
<dbReference type="InterPro" id="IPR000866">
    <property type="entry name" value="AhpC/TSA"/>
</dbReference>
<dbReference type="PANTHER" id="PTHR42852:SF17">
    <property type="entry name" value="THIOREDOXIN-LIKE PROTEIN HI_1115"/>
    <property type="match status" value="1"/>
</dbReference>
<dbReference type="GO" id="GO:0016209">
    <property type="term" value="F:antioxidant activity"/>
    <property type="evidence" value="ECO:0007669"/>
    <property type="project" value="InterPro"/>
</dbReference>
<dbReference type="InterPro" id="IPR036249">
    <property type="entry name" value="Thioredoxin-like_sf"/>
</dbReference>
<feature type="domain" description="Thioredoxin" evidence="1">
    <location>
        <begin position="12"/>
        <end position="169"/>
    </location>
</feature>
<dbReference type="PROSITE" id="PS51352">
    <property type="entry name" value="THIOREDOXIN_2"/>
    <property type="match status" value="1"/>
</dbReference>
<organism evidence="2 3">
    <name type="scientific">Lutibacter flavus</name>
    <dbReference type="NCBI Taxonomy" id="691689"/>
    <lineage>
        <taxon>Bacteria</taxon>
        <taxon>Pseudomonadati</taxon>
        <taxon>Bacteroidota</taxon>
        <taxon>Flavobacteriia</taxon>
        <taxon>Flavobacteriales</taxon>
        <taxon>Flavobacteriaceae</taxon>
        <taxon>Lutibacter</taxon>
    </lineage>
</organism>
<dbReference type="InterPro" id="IPR050553">
    <property type="entry name" value="Thioredoxin_ResA/DsbE_sf"/>
</dbReference>
<dbReference type="PROSITE" id="PS51257">
    <property type="entry name" value="PROKAR_LIPOPROTEIN"/>
    <property type="match status" value="1"/>
</dbReference>
<accession>A0A238ZAP0</accession>
<dbReference type="CDD" id="cd02966">
    <property type="entry name" value="TlpA_like_family"/>
    <property type="match status" value="1"/>
</dbReference>
<evidence type="ECO:0000313" key="3">
    <source>
        <dbReference type="Proteomes" id="UP000198412"/>
    </source>
</evidence>
<dbReference type="RefSeq" id="WP_089379443.1">
    <property type="nucleotide sequence ID" value="NZ_FZNX01000006.1"/>
</dbReference>
<dbReference type="OrthoDB" id="9815205at2"/>
<dbReference type="PANTHER" id="PTHR42852">
    <property type="entry name" value="THIOL:DISULFIDE INTERCHANGE PROTEIN DSBE"/>
    <property type="match status" value="1"/>
</dbReference>
<dbReference type="Pfam" id="PF00578">
    <property type="entry name" value="AhpC-TSA"/>
    <property type="match status" value="1"/>
</dbReference>
<dbReference type="GO" id="GO:0016491">
    <property type="term" value="F:oxidoreductase activity"/>
    <property type="evidence" value="ECO:0007669"/>
    <property type="project" value="InterPro"/>
</dbReference>